<feature type="domain" description="HTH tetR-type" evidence="5">
    <location>
        <begin position="3"/>
        <end position="63"/>
    </location>
</feature>
<dbReference type="EMBL" id="BAAAPE010000016">
    <property type="protein sequence ID" value="GAA2096252.1"/>
    <property type="molecule type" value="Genomic_DNA"/>
</dbReference>
<keyword evidence="7" id="KW-1185">Reference proteome</keyword>
<dbReference type="InterPro" id="IPR011075">
    <property type="entry name" value="TetR_C"/>
</dbReference>
<dbReference type="InterPro" id="IPR009057">
    <property type="entry name" value="Homeodomain-like_sf"/>
</dbReference>
<dbReference type="Proteomes" id="UP001500016">
    <property type="component" value="Unassembled WGS sequence"/>
</dbReference>
<dbReference type="Gene3D" id="1.10.357.10">
    <property type="entry name" value="Tetracycline Repressor, domain 2"/>
    <property type="match status" value="1"/>
</dbReference>
<dbReference type="PANTHER" id="PTHR47506:SF1">
    <property type="entry name" value="HTH-TYPE TRANSCRIPTIONAL REGULATOR YJDC"/>
    <property type="match status" value="1"/>
</dbReference>
<keyword evidence="3" id="KW-0804">Transcription</keyword>
<evidence type="ECO:0000313" key="7">
    <source>
        <dbReference type="Proteomes" id="UP001500016"/>
    </source>
</evidence>
<dbReference type="InterPro" id="IPR036271">
    <property type="entry name" value="Tet_transcr_reg_TetR-rel_C_sf"/>
</dbReference>
<protein>
    <submittedName>
        <fullName evidence="6">TetR/AcrR family transcriptional regulator</fullName>
    </submittedName>
</protein>
<evidence type="ECO:0000256" key="2">
    <source>
        <dbReference type="ARBA" id="ARBA00023125"/>
    </source>
</evidence>
<gene>
    <name evidence="6" type="ORF">GCM10009801_65670</name>
</gene>
<dbReference type="InterPro" id="IPR001647">
    <property type="entry name" value="HTH_TetR"/>
</dbReference>
<comment type="caution">
    <text evidence="6">The sequence shown here is derived from an EMBL/GenBank/DDBJ whole genome shotgun (WGS) entry which is preliminary data.</text>
</comment>
<organism evidence="6 7">
    <name type="scientific">Streptomyces albiaxialis</name>
    <dbReference type="NCBI Taxonomy" id="329523"/>
    <lineage>
        <taxon>Bacteria</taxon>
        <taxon>Bacillati</taxon>
        <taxon>Actinomycetota</taxon>
        <taxon>Actinomycetes</taxon>
        <taxon>Kitasatosporales</taxon>
        <taxon>Streptomycetaceae</taxon>
        <taxon>Streptomyces</taxon>
    </lineage>
</organism>
<keyword evidence="1" id="KW-0805">Transcription regulation</keyword>
<proteinExistence type="predicted"/>
<evidence type="ECO:0000313" key="6">
    <source>
        <dbReference type="EMBL" id="GAA2096252.1"/>
    </source>
</evidence>
<evidence type="ECO:0000256" key="1">
    <source>
        <dbReference type="ARBA" id="ARBA00023015"/>
    </source>
</evidence>
<evidence type="ECO:0000256" key="3">
    <source>
        <dbReference type="ARBA" id="ARBA00023163"/>
    </source>
</evidence>
<dbReference type="PROSITE" id="PS50977">
    <property type="entry name" value="HTH_TETR_2"/>
    <property type="match status" value="1"/>
</dbReference>
<dbReference type="PRINTS" id="PR00455">
    <property type="entry name" value="HTHTETR"/>
</dbReference>
<dbReference type="PANTHER" id="PTHR47506">
    <property type="entry name" value="TRANSCRIPTIONAL REGULATORY PROTEIN"/>
    <property type="match status" value="1"/>
</dbReference>
<accession>A0ABN2WP46</accession>
<feature type="DNA-binding region" description="H-T-H motif" evidence="4">
    <location>
        <begin position="26"/>
        <end position="45"/>
    </location>
</feature>
<evidence type="ECO:0000256" key="4">
    <source>
        <dbReference type="PROSITE-ProRule" id="PRU00335"/>
    </source>
</evidence>
<reference evidence="6 7" key="1">
    <citation type="journal article" date="2019" name="Int. J. Syst. Evol. Microbiol.">
        <title>The Global Catalogue of Microorganisms (GCM) 10K type strain sequencing project: providing services to taxonomists for standard genome sequencing and annotation.</title>
        <authorList>
            <consortium name="The Broad Institute Genomics Platform"/>
            <consortium name="The Broad Institute Genome Sequencing Center for Infectious Disease"/>
            <person name="Wu L."/>
            <person name="Ma J."/>
        </authorList>
    </citation>
    <scope>NUCLEOTIDE SEQUENCE [LARGE SCALE GENOMIC DNA]</scope>
    <source>
        <strain evidence="6 7">JCM 15478</strain>
    </source>
</reference>
<evidence type="ECO:0000259" key="5">
    <source>
        <dbReference type="PROSITE" id="PS50977"/>
    </source>
</evidence>
<dbReference type="Pfam" id="PF00440">
    <property type="entry name" value="TetR_N"/>
    <property type="match status" value="1"/>
</dbReference>
<dbReference type="Pfam" id="PF16925">
    <property type="entry name" value="TetR_C_13"/>
    <property type="match status" value="1"/>
</dbReference>
<keyword evidence="2 4" id="KW-0238">DNA-binding</keyword>
<name>A0ABN2WP46_9ACTN</name>
<dbReference type="SUPFAM" id="SSF46689">
    <property type="entry name" value="Homeodomain-like"/>
    <property type="match status" value="1"/>
</dbReference>
<sequence length="197" mass="21124">MATRARDRLIRTAMELFSDVGIQAVGVERLLDASGVGRASFYRHFGSKDDLVAAALRERSLGWRTWLGEQVAARGGEPLAVFDVLREDCAGSAFRGCTFNNAAAEFTDPDCLVRRLVREHKDAVAAFLAGLVRDAGYADEGPEADALGADLLLLMDGATVTAAREHSPEPVDRARNVAARLLAAADASERPYVHGLA</sequence>
<dbReference type="SUPFAM" id="SSF48498">
    <property type="entry name" value="Tetracyclin repressor-like, C-terminal domain"/>
    <property type="match status" value="1"/>
</dbReference>
<dbReference type="RefSeq" id="WP_344533424.1">
    <property type="nucleotide sequence ID" value="NZ_BAAAPE010000016.1"/>
</dbReference>